<evidence type="ECO:0000313" key="5">
    <source>
        <dbReference type="EMBL" id="MCQ0970631.1"/>
    </source>
</evidence>
<evidence type="ECO:0000256" key="4">
    <source>
        <dbReference type="SAM" id="SignalP"/>
    </source>
</evidence>
<reference evidence="5 6" key="1">
    <citation type="submission" date="2022-03" db="EMBL/GenBank/DDBJ databases">
        <authorList>
            <person name="He Y."/>
        </authorList>
    </citation>
    <scope>NUCLEOTIDE SEQUENCE [LARGE SCALE GENOMIC DNA]</scope>
    <source>
        <strain evidence="5 6">TK19116</strain>
    </source>
</reference>
<dbReference type="PANTHER" id="PTHR33376:SF15">
    <property type="entry name" value="BLL6794 PROTEIN"/>
    <property type="match status" value="1"/>
</dbReference>
<sequence>MTIRTLAASTCVAAGLLAPLGAAAKELKFANFSSPQHTITASVTDKLNEAAQAGTNGELTVRSYDGGELGSGPADQYVRVVQGVADIAWGLPGYTSSQFPKTMIVEMPDALPLDQPAYPALWRAYDDNLASEFPGVKPLALWGSEPNIFIMKDKQVRTPADLAGLKIRVAGASAGEAIEALGATPVQMPMTQVYNGLQTGLIDGAISGASTLIDFKLDEVADSYTLGANLGRLVFFTVMSQSVYDGLSDEEKAAIDSVAGEELSKSAEEAWIATADQALDAARADDRNTVIDLSDEEIAAFTEALAPVTDAYVEAAGGADALAAMRGE</sequence>
<keyword evidence="3" id="KW-0574">Periplasm</keyword>
<evidence type="ECO:0000256" key="1">
    <source>
        <dbReference type="ARBA" id="ARBA00004418"/>
    </source>
</evidence>
<dbReference type="Gene3D" id="3.40.190.170">
    <property type="entry name" value="Bacterial extracellular solute-binding protein, family 7"/>
    <property type="match status" value="1"/>
</dbReference>
<dbReference type="NCBIfam" id="NF037995">
    <property type="entry name" value="TRAP_S1"/>
    <property type="match status" value="1"/>
</dbReference>
<evidence type="ECO:0000313" key="6">
    <source>
        <dbReference type="Proteomes" id="UP001203945"/>
    </source>
</evidence>
<evidence type="ECO:0000256" key="2">
    <source>
        <dbReference type="ARBA" id="ARBA00022729"/>
    </source>
</evidence>
<dbReference type="InterPro" id="IPR038404">
    <property type="entry name" value="TRAP_DctP_sf"/>
</dbReference>
<protein>
    <submittedName>
        <fullName evidence="5">TRAP transporter substrate-binding protein</fullName>
    </submittedName>
</protein>
<dbReference type="PANTHER" id="PTHR33376">
    <property type="match status" value="1"/>
</dbReference>
<name>A0ABT1MQZ9_9RHOB</name>
<proteinExistence type="predicted"/>
<dbReference type="InterPro" id="IPR018389">
    <property type="entry name" value="DctP_fam"/>
</dbReference>
<keyword evidence="2 4" id="KW-0732">Signal</keyword>
<keyword evidence="6" id="KW-1185">Reference proteome</keyword>
<dbReference type="EMBL" id="JAKZEU010000003">
    <property type="protein sequence ID" value="MCQ0970631.1"/>
    <property type="molecule type" value="Genomic_DNA"/>
</dbReference>
<comment type="caution">
    <text evidence="5">The sequence shown here is derived from an EMBL/GenBank/DDBJ whole genome shotgun (WGS) entry which is preliminary data.</text>
</comment>
<dbReference type="Proteomes" id="UP001203945">
    <property type="component" value="Unassembled WGS sequence"/>
</dbReference>
<gene>
    <name evidence="5" type="ORF">MLD63_09365</name>
</gene>
<evidence type="ECO:0000256" key="3">
    <source>
        <dbReference type="ARBA" id="ARBA00022764"/>
    </source>
</evidence>
<feature type="chain" id="PRO_5046428208" evidence="4">
    <location>
        <begin position="25"/>
        <end position="328"/>
    </location>
</feature>
<accession>A0ABT1MQZ9</accession>
<dbReference type="CDD" id="cd13665">
    <property type="entry name" value="PBP2_TRAP_Dctp3_4"/>
    <property type="match status" value="1"/>
</dbReference>
<comment type="subcellular location">
    <subcellularLocation>
        <location evidence="1">Periplasm</location>
    </subcellularLocation>
</comment>
<feature type="signal peptide" evidence="4">
    <location>
        <begin position="1"/>
        <end position="24"/>
    </location>
</feature>
<dbReference type="Pfam" id="PF03480">
    <property type="entry name" value="DctP"/>
    <property type="match status" value="1"/>
</dbReference>
<organism evidence="5 6">
    <name type="scientific">Paracoccus albicereus</name>
    <dbReference type="NCBI Taxonomy" id="2922394"/>
    <lineage>
        <taxon>Bacteria</taxon>
        <taxon>Pseudomonadati</taxon>
        <taxon>Pseudomonadota</taxon>
        <taxon>Alphaproteobacteria</taxon>
        <taxon>Rhodobacterales</taxon>
        <taxon>Paracoccaceae</taxon>
        <taxon>Paracoccus</taxon>
    </lineage>
</organism>